<dbReference type="RefSeq" id="WP_201367261.1">
    <property type="nucleotide sequence ID" value="NZ_BNJJ01000042.1"/>
</dbReference>
<dbReference type="Proteomes" id="UP000635565">
    <property type="component" value="Unassembled WGS sequence"/>
</dbReference>
<evidence type="ECO:0000313" key="1">
    <source>
        <dbReference type="EMBL" id="GHO89701.1"/>
    </source>
</evidence>
<proteinExistence type="predicted"/>
<evidence type="ECO:0000313" key="2">
    <source>
        <dbReference type="Proteomes" id="UP000635565"/>
    </source>
</evidence>
<organism evidence="1 2">
    <name type="scientific">Dictyobacter formicarum</name>
    <dbReference type="NCBI Taxonomy" id="2778368"/>
    <lineage>
        <taxon>Bacteria</taxon>
        <taxon>Bacillati</taxon>
        <taxon>Chloroflexota</taxon>
        <taxon>Ktedonobacteria</taxon>
        <taxon>Ktedonobacterales</taxon>
        <taxon>Dictyobacteraceae</taxon>
        <taxon>Dictyobacter</taxon>
    </lineage>
</organism>
<protein>
    <submittedName>
        <fullName evidence="1">Uncharacterized protein</fullName>
    </submittedName>
</protein>
<keyword evidence="2" id="KW-1185">Reference proteome</keyword>
<accession>A0ABQ3VXC9</accession>
<dbReference type="EMBL" id="BNJJ01000042">
    <property type="protein sequence ID" value="GHO89701.1"/>
    <property type="molecule type" value="Genomic_DNA"/>
</dbReference>
<sequence length="88" mass="10314">MSRHNSGQSTNTEPEHCRLNENMIRIEQLDTIPHFFALLTPDLHWYEIGTEGVKLEYSEQEESEWQIKAQQILAEYRNDILVGVDCHS</sequence>
<reference evidence="1 2" key="1">
    <citation type="journal article" date="2021" name="Int. J. Syst. Evol. Microbiol.">
        <title>Reticulibacter mediterranei gen. nov., sp. nov., within the new family Reticulibacteraceae fam. nov., and Ktedonospora formicarum gen. nov., sp. nov., Ktedonobacter robiniae sp. nov., Dictyobacter formicarum sp. nov. and Dictyobacter arantiisoli sp. nov., belonging to the class Ktedonobacteria.</title>
        <authorList>
            <person name="Yabe S."/>
            <person name="Zheng Y."/>
            <person name="Wang C.M."/>
            <person name="Sakai Y."/>
            <person name="Abe K."/>
            <person name="Yokota A."/>
            <person name="Donadio S."/>
            <person name="Cavaletti L."/>
            <person name="Monciardini P."/>
        </authorList>
    </citation>
    <scope>NUCLEOTIDE SEQUENCE [LARGE SCALE GENOMIC DNA]</scope>
    <source>
        <strain evidence="1 2">SOSP1-9</strain>
    </source>
</reference>
<name>A0ABQ3VXC9_9CHLR</name>
<comment type="caution">
    <text evidence="1">The sequence shown here is derived from an EMBL/GenBank/DDBJ whole genome shotgun (WGS) entry which is preliminary data.</text>
</comment>
<gene>
    <name evidence="1" type="ORF">KSZ_77070</name>
</gene>